<dbReference type="RefSeq" id="WP_303494117.1">
    <property type="nucleotide sequence ID" value="NZ_JAUOPB010000019.1"/>
</dbReference>
<feature type="transmembrane region" description="Helical" evidence="5">
    <location>
        <begin position="202"/>
        <end position="217"/>
    </location>
</feature>
<keyword evidence="2 5" id="KW-0812">Transmembrane</keyword>
<name>A0AAW7XBM5_9GAMM</name>
<comment type="caution">
    <text evidence="7">The sequence shown here is derived from an EMBL/GenBank/DDBJ whole genome shotgun (WGS) entry which is preliminary data.</text>
</comment>
<feature type="transmembrane region" description="Helical" evidence="5">
    <location>
        <begin position="37"/>
        <end position="56"/>
    </location>
</feature>
<evidence type="ECO:0000259" key="6">
    <source>
        <dbReference type="Pfam" id="PF04932"/>
    </source>
</evidence>
<evidence type="ECO:0000256" key="5">
    <source>
        <dbReference type="SAM" id="Phobius"/>
    </source>
</evidence>
<feature type="transmembrane region" description="Helical" evidence="5">
    <location>
        <begin position="317"/>
        <end position="338"/>
    </location>
</feature>
<feature type="transmembrane region" description="Helical" evidence="5">
    <location>
        <begin position="12"/>
        <end position="31"/>
    </location>
</feature>
<dbReference type="GO" id="GO:0016020">
    <property type="term" value="C:membrane"/>
    <property type="evidence" value="ECO:0007669"/>
    <property type="project" value="UniProtKB-SubCell"/>
</dbReference>
<dbReference type="AlphaFoldDB" id="A0AAW7XBM5"/>
<keyword evidence="7" id="KW-0436">Ligase</keyword>
<evidence type="ECO:0000313" key="8">
    <source>
        <dbReference type="Proteomes" id="UP001169760"/>
    </source>
</evidence>
<dbReference type="Pfam" id="PF04932">
    <property type="entry name" value="Wzy_C"/>
    <property type="match status" value="1"/>
</dbReference>
<dbReference type="PANTHER" id="PTHR37422">
    <property type="entry name" value="TEICHURONIC ACID BIOSYNTHESIS PROTEIN TUAE"/>
    <property type="match status" value="1"/>
</dbReference>
<evidence type="ECO:0000313" key="7">
    <source>
        <dbReference type="EMBL" id="MDO6424869.1"/>
    </source>
</evidence>
<dbReference type="Proteomes" id="UP001169760">
    <property type="component" value="Unassembled WGS sequence"/>
</dbReference>
<keyword evidence="3 5" id="KW-1133">Transmembrane helix</keyword>
<dbReference type="GO" id="GO:0016874">
    <property type="term" value="F:ligase activity"/>
    <property type="evidence" value="ECO:0007669"/>
    <property type="project" value="UniProtKB-KW"/>
</dbReference>
<dbReference type="InterPro" id="IPR051533">
    <property type="entry name" value="WaaL-like"/>
</dbReference>
<gene>
    <name evidence="7" type="ORF">Q4521_20435</name>
</gene>
<organism evidence="7 8">
    <name type="scientific">Saccharophagus degradans</name>
    <dbReference type="NCBI Taxonomy" id="86304"/>
    <lineage>
        <taxon>Bacteria</taxon>
        <taxon>Pseudomonadati</taxon>
        <taxon>Pseudomonadota</taxon>
        <taxon>Gammaproteobacteria</taxon>
        <taxon>Cellvibrionales</taxon>
        <taxon>Cellvibrionaceae</taxon>
        <taxon>Saccharophagus</taxon>
    </lineage>
</organism>
<feature type="transmembrane region" description="Helical" evidence="5">
    <location>
        <begin position="153"/>
        <end position="169"/>
    </location>
</feature>
<sequence length="423" mass="48011">MQIQLKNLSDTDIRIGWTLLCLHIFFMYARPQEMLTFLRPLHLPGLVALGLTAWVLKNFDKQSFQIPSARFVLIFGGLSLISFAWATHTIAITIGITWLIQYLPVTLAVILLVRERTKYKTLLYLWCSVHAVVFFMVFKNGGKGPGDFMADENDAALGIAMAIPIILYFSSWPDLNARQKLFLKLLFLVACAAIIATRSRGGFLGLVTAMGMLWLFSESKMKILFVSLILTLTLGSIALSFLPEGYIEDLQGISDPNDNTRSERIETWEIAWIMFKDNFLFGVGAGNFPWNVASYQEQASWWFADARSLHGRQTHSLYFQLLADLACVGLFIYFAFLFKTMALLYKAQKKVYGISKKKEHADLNTIKGLGMMCRALYISIFPFFISGAFISVGYYPHIVMWGTLAYSTLYILNQYTDSEAYKK</sequence>
<keyword evidence="4 5" id="KW-0472">Membrane</keyword>
<dbReference type="InterPro" id="IPR007016">
    <property type="entry name" value="O-antigen_ligase-rel_domated"/>
</dbReference>
<evidence type="ECO:0000256" key="1">
    <source>
        <dbReference type="ARBA" id="ARBA00004141"/>
    </source>
</evidence>
<reference evidence="7" key="1">
    <citation type="submission" date="2023-07" db="EMBL/GenBank/DDBJ databases">
        <title>Genome content predicts the carbon catabolic preferences of heterotrophic bacteria.</title>
        <authorList>
            <person name="Gralka M."/>
        </authorList>
    </citation>
    <scope>NUCLEOTIDE SEQUENCE</scope>
    <source>
        <strain evidence="7">I3M17_2</strain>
    </source>
</reference>
<dbReference type="EMBL" id="JAUOPB010000019">
    <property type="protein sequence ID" value="MDO6424869.1"/>
    <property type="molecule type" value="Genomic_DNA"/>
</dbReference>
<feature type="transmembrane region" description="Helical" evidence="5">
    <location>
        <begin position="224"/>
        <end position="242"/>
    </location>
</feature>
<dbReference type="PANTHER" id="PTHR37422:SF13">
    <property type="entry name" value="LIPOPOLYSACCHARIDE BIOSYNTHESIS PROTEIN PA4999-RELATED"/>
    <property type="match status" value="1"/>
</dbReference>
<accession>A0AAW7XBM5</accession>
<feature type="domain" description="O-antigen ligase-related" evidence="6">
    <location>
        <begin position="186"/>
        <end position="334"/>
    </location>
</feature>
<feature type="transmembrane region" description="Helical" evidence="5">
    <location>
        <begin position="122"/>
        <end position="141"/>
    </location>
</feature>
<comment type="subcellular location">
    <subcellularLocation>
        <location evidence="1">Membrane</location>
        <topology evidence="1">Multi-pass membrane protein</topology>
    </subcellularLocation>
</comment>
<evidence type="ECO:0000256" key="4">
    <source>
        <dbReference type="ARBA" id="ARBA00023136"/>
    </source>
</evidence>
<feature type="transmembrane region" description="Helical" evidence="5">
    <location>
        <begin position="375"/>
        <end position="395"/>
    </location>
</feature>
<evidence type="ECO:0000256" key="2">
    <source>
        <dbReference type="ARBA" id="ARBA00022692"/>
    </source>
</evidence>
<feature type="transmembrane region" description="Helical" evidence="5">
    <location>
        <begin position="92"/>
        <end position="113"/>
    </location>
</feature>
<protein>
    <submittedName>
        <fullName evidence="7">O-antigen ligase family protein</fullName>
    </submittedName>
</protein>
<feature type="transmembrane region" description="Helical" evidence="5">
    <location>
        <begin position="68"/>
        <end position="86"/>
    </location>
</feature>
<proteinExistence type="predicted"/>
<evidence type="ECO:0000256" key="3">
    <source>
        <dbReference type="ARBA" id="ARBA00022989"/>
    </source>
</evidence>
<feature type="transmembrane region" description="Helical" evidence="5">
    <location>
        <begin position="181"/>
        <end position="196"/>
    </location>
</feature>